<evidence type="ECO:0000259" key="6">
    <source>
        <dbReference type="PROSITE" id="PS50110"/>
    </source>
</evidence>
<feature type="domain" description="Sigma-54 factor interaction" evidence="5">
    <location>
        <begin position="137"/>
        <end position="340"/>
    </location>
</feature>
<dbReference type="InterPro" id="IPR011006">
    <property type="entry name" value="CheY-like_superfamily"/>
</dbReference>
<feature type="domain" description="Response regulatory" evidence="6">
    <location>
        <begin position="6"/>
        <end position="122"/>
    </location>
</feature>
<dbReference type="EMBL" id="JBHMEC010000026">
    <property type="protein sequence ID" value="MFB9151080.1"/>
    <property type="molecule type" value="Genomic_DNA"/>
</dbReference>
<dbReference type="PANTHER" id="PTHR32071">
    <property type="entry name" value="TRANSCRIPTIONAL REGULATORY PROTEIN"/>
    <property type="match status" value="1"/>
</dbReference>
<protein>
    <submittedName>
        <fullName evidence="7">Sigma-54-dependent transcriptional regulator</fullName>
    </submittedName>
</protein>
<evidence type="ECO:0000256" key="4">
    <source>
        <dbReference type="PROSITE-ProRule" id="PRU00169"/>
    </source>
</evidence>
<dbReference type="Proteomes" id="UP001589670">
    <property type="component" value="Unassembled WGS sequence"/>
</dbReference>
<dbReference type="Pfam" id="PF14532">
    <property type="entry name" value="Sigma54_activ_2"/>
    <property type="match status" value="1"/>
</dbReference>
<dbReference type="PRINTS" id="PR01590">
    <property type="entry name" value="HTHFIS"/>
</dbReference>
<evidence type="ECO:0000259" key="5">
    <source>
        <dbReference type="PROSITE" id="PS50045"/>
    </source>
</evidence>
<dbReference type="InterPro" id="IPR001789">
    <property type="entry name" value="Sig_transdc_resp-reg_receiver"/>
</dbReference>
<organism evidence="7 8">
    <name type="scientific">Roseovarius ramblicola</name>
    <dbReference type="NCBI Taxonomy" id="2022336"/>
    <lineage>
        <taxon>Bacteria</taxon>
        <taxon>Pseudomonadati</taxon>
        <taxon>Pseudomonadota</taxon>
        <taxon>Alphaproteobacteria</taxon>
        <taxon>Rhodobacterales</taxon>
        <taxon>Roseobacteraceae</taxon>
        <taxon>Roseovarius</taxon>
    </lineage>
</organism>
<dbReference type="Pfam" id="PF00072">
    <property type="entry name" value="Response_reg"/>
    <property type="match status" value="1"/>
</dbReference>
<gene>
    <name evidence="7" type="ORF">ACFFU4_15120</name>
</gene>
<keyword evidence="4" id="KW-0597">Phosphoprotein</keyword>
<dbReference type="PROSITE" id="PS50110">
    <property type="entry name" value="RESPONSE_REGULATORY"/>
    <property type="match status" value="1"/>
</dbReference>
<dbReference type="SMART" id="SM00448">
    <property type="entry name" value="REC"/>
    <property type="match status" value="1"/>
</dbReference>
<feature type="modified residue" description="4-aspartylphosphate" evidence="4">
    <location>
        <position position="57"/>
    </location>
</feature>
<evidence type="ECO:0000256" key="1">
    <source>
        <dbReference type="ARBA" id="ARBA00022741"/>
    </source>
</evidence>
<sequence length="415" mass="44763">MLRNRYIVLVEDDEIMGGSLVQRLELEGAQVLWQKQMVRALGAIRTPKRPIDAVICDIGLPDGSGEELFSTLARTATPPPFLFITGQGGIGQAVRLIKSGAADYVTKPFDMAVFLERLSLLVETHEKPLQDDDFPPVLGVSVAARRIEGLIVKAAKVSQPALIRGGPGTGKDLVARRIHDLSDRSAAPFISVNLAREADAETALFSPAGGVDAVGEGTLFINAASRMTAQTQSRLLERLDRSFDGRLIAACGNDLEALIGKGAFNSELFYRLARIEIPIPPLGTRPEDAVWLLQQLFRKLAPRHAPGLVGIGALCEEAVRTHDWPGGGRDLRARLLRGLAMATGSLLQPSDLFPERLAGPDDIMPLAQAREAAEKAQIIAALDRTDGQIGEAAKLLRIARTTLWEKMQKLGLSGS</sequence>
<evidence type="ECO:0000256" key="3">
    <source>
        <dbReference type="ARBA" id="ARBA00023012"/>
    </source>
</evidence>
<evidence type="ECO:0000313" key="7">
    <source>
        <dbReference type="EMBL" id="MFB9151080.1"/>
    </source>
</evidence>
<dbReference type="InterPro" id="IPR002197">
    <property type="entry name" value="HTH_Fis"/>
</dbReference>
<dbReference type="Gene3D" id="1.10.10.60">
    <property type="entry name" value="Homeodomain-like"/>
    <property type="match status" value="1"/>
</dbReference>
<dbReference type="Gene3D" id="3.40.50.300">
    <property type="entry name" value="P-loop containing nucleotide triphosphate hydrolases"/>
    <property type="match status" value="1"/>
</dbReference>
<dbReference type="Gene3D" id="1.10.8.60">
    <property type="match status" value="1"/>
</dbReference>
<accession>A0ABV5I329</accession>
<keyword evidence="3" id="KW-0902">Two-component regulatory system</keyword>
<dbReference type="SUPFAM" id="SSF46689">
    <property type="entry name" value="Homeodomain-like"/>
    <property type="match status" value="1"/>
</dbReference>
<keyword evidence="8" id="KW-1185">Reference proteome</keyword>
<dbReference type="PROSITE" id="PS50045">
    <property type="entry name" value="SIGMA54_INTERACT_4"/>
    <property type="match status" value="1"/>
</dbReference>
<name>A0ABV5I329_9RHOB</name>
<dbReference type="Pfam" id="PF02954">
    <property type="entry name" value="HTH_8"/>
    <property type="match status" value="1"/>
</dbReference>
<dbReference type="InterPro" id="IPR027417">
    <property type="entry name" value="P-loop_NTPase"/>
</dbReference>
<keyword evidence="1" id="KW-0547">Nucleotide-binding</keyword>
<dbReference type="CDD" id="cd00009">
    <property type="entry name" value="AAA"/>
    <property type="match status" value="1"/>
</dbReference>
<evidence type="ECO:0000256" key="2">
    <source>
        <dbReference type="ARBA" id="ARBA00022840"/>
    </source>
</evidence>
<proteinExistence type="predicted"/>
<dbReference type="InterPro" id="IPR002078">
    <property type="entry name" value="Sigma_54_int"/>
</dbReference>
<dbReference type="Gene3D" id="3.40.50.2300">
    <property type="match status" value="1"/>
</dbReference>
<dbReference type="RefSeq" id="WP_377070649.1">
    <property type="nucleotide sequence ID" value="NZ_JBHMEC010000026.1"/>
</dbReference>
<dbReference type="SUPFAM" id="SSF52172">
    <property type="entry name" value="CheY-like"/>
    <property type="match status" value="1"/>
</dbReference>
<evidence type="ECO:0000313" key="8">
    <source>
        <dbReference type="Proteomes" id="UP001589670"/>
    </source>
</evidence>
<dbReference type="InterPro" id="IPR009057">
    <property type="entry name" value="Homeodomain-like_sf"/>
</dbReference>
<dbReference type="SUPFAM" id="SSF52540">
    <property type="entry name" value="P-loop containing nucleoside triphosphate hydrolases"/>
    <property type="match status" value="1"/>
</dbReference>
<comment type="caution">
    <text evidence="7">The sequence shown here is derived from an EMBL/GenBank/DDBJ whole genome shotgun (WGS) entry which is preliminary data.</text>
</comment>
<keyword evidence="2" id="KW-0067">ATP-binding</keyword>
<reference evidence="7 8" key="1">
    <citation type="submission" date="2024-09" db="EMBL/GenBank/DDBJ databases">
        <authorList>
            <person name="Sun Q."/>
            <person name="Mori K."/>
        </authorList>
    </citation>
    <scope>NUCLEOTIDE SEQUENCE [LARGE SCALE GENOMIC DNA]</scope>
    <source>
        <strain evidence="7 8">CECT 9424</strain>
    </source>
</reference>